<comment type="subcellular location">
    <subcellularLocation>
        <location evidence="1">Cell outer membrane</location>
        <topology evidence="1">Lipid-anchor</topology>
    </subcellularLocation>
</comment>
<dbReference type="PATRIC" id="fig|1261131.3.peg.418"/>
<dbReference type="STRING" id="1261131.lam_438"/>
<dbReference type="HOGENOM" id="CLU_125422_0_0_5"/>
<evidence type="ECO:0008006" key="11">
    <source>
        <dbReference type="Google" id="ProtNLM"/>
    </source>
</evidence>
<keyword evidence="4" id="KW-0564">Palmitate</keyword>
<keyword evidence="10" id="KW-1185">Reference proteome</keyword>
<dbReference type="EMBL" id="CP006604">
    <property type="protein sequence ID" value="AHA27800.1"/>
    <property type="molecule type" value="Genomic_DNA"/>
</dbReference>
<evidence type="ECO:0000256" key="2">
    <source>
        <dbReference type="ARBA" id="ARBA00022729"/>
    </source>
</evidence>
<evidence type="ECO:0000313" key="9">
    <source>
        <dbReference type="EMBL" id="AHA27800.1"/>
    </source>
</evidence>
<evidence type="ECO:0000256" key="6">
    <source>
        <dbReference type="ARBA" id="ARBA00023288"/>
    </source>
</evidence>
<evidence type="ECO:0000256" key="4">
    <source>
        <dbReference type="ARBA" id="ARBA00023139"/>
    </source>
</evidence>
<evidence type="ECO:0000256" key="8">
    <source>
        <dbReference type="SAM" id="MobiDB-lite"/>
    </source>
</evidence>
<organism evidence="9 10">
    <name type="scientific">Candidatus Liberibacter americanus str. Sao Paulo</name>
    <dbReference type="NCBI Taxonomy" id="1261131"/>
    <lineage>
        <taxon>Bacteria</taxon>
        <taxon>Pseudomonadati</taxon>
        <taxon>Pseudomonadota</taxon>
        <taxon>Alphaproteobacteria</taxon>
        <taxon>Hyphomicrobiales</taxon>
        <taxon>Rhizobiaceae</taxon>
        <taxon>Liberibacter</taxon>
    </lineage>
</organism>
<dbReference type="KEGG" id="lar:lam_438"/>
<keyword evidence="2" id="KW-0732">Signal</keyword>
<dbReference type="eggNOG" id="ENOG5032VTZ">
    <property type="taxonomic scope" value="Bacteria"/>
</dbReference>
<comment type="similarity">
    <text evidence="7">Belongs to the rhizobiaceae omp10 lipoprotein family.</text>
</comment>
<feature type="compositionally biased region" description="Basic and acidic residues" evidence="8">
    <location>
        <begin position="143"/>
        <end position="153"/>
    </location>
</feature>
<dbReference type="AlphaFoldDB" id="U6B4H9"/>
<evidence type="ECO:0000256" key="3">
    <source>
        <dbReference type="ARBA" id="ARBA00023136"/>
    </source>
</evidence>
<proteinExistence type="inferred from homology"/>
<evidence type="ECO:0000256" key="5">
    <source>
        <dbReference type="ARBA" id="ARBA00023237"/>
    </source>
</evidence>
<protein>
    <recommendedName>
        <fullName evidence="11">Outer membrane lipoprotein</fullName>
    </recommendedName>
</protein>
<gene>
    <name evidence="9" type="ORF">lam_438</name>
</gene>
<evidence type="ECO:0000256" key="1">
    <source>
        <dbReference type="ARBA" id="ARBA00004459"/>
    </source>
</evidence>
<name>U6B4H9_9HYPH</name>
<keyword evidence="3" id="KW-0472">Membrane</keyword>
<reference evidence="9 10" key="1">
    <citation type="journal article" date="2014" name="Mol. Plant Microbe Interact.">
        <title>The complete genome sequence of Candidatus Liberibacter americanus, associated with citrus Huanglongbing.</title>
        <authorList>
            <person name="Wulff N.A."/>
            <person name="Zhang S."/>
            <person name="Setubal J.C."/>
            <person name="Almeida N.F."/>
            <person name="Martins E.C."/>
            <person name="Harakava R."/>
            <person name="Kumar D."/>
            <person name="Rangel L.T."/>
            <person name="Foissac X."/>
            <person name="Bove J."/>
            <person name="Gabriel D.W."/>
        </authorList>
    </citation>
    <scope>NUCLEOTIDE SEQUENCE [LARGE SCALE GENOMIC DNA]</scope>
    <source>
        <strain evidence="9 10">Sao Paulo</strain>
    </source>
</reference>
<accession>U6B4H9</accession>
<dbReference type="Pfam" id="PF26368">
    <property type="entry name" value="OMP10"/>
    <property type="match status" value="1"/>
</dbReference>
<keyword evidence="5" id="KW-0998">Cell outer membrane</keyword>
<keyword evidence="6" id="KW-0449">Lipoprotein</keyword>
<evidence type="ECO:0000256" key="7">
    <source>
        <dbReference type="ARBA" id="ARBA00044505"/>
    </source>
</evidence>
<evidence type="ECO:0000313" key="10">
    <source>
        <dbReference type="Proteomes" id="UP000017862"/>
    </source>
</evidence>
<dbReference type="InterPro" id="IPR049857">
    <property type="entry name" value="Omp10-like"/>
</dbReference>
<feature type="region of interest" description="Disordered" evidence="8">
    <location>
        <begin position="143"/>
        <end position="165"/>
    </location>
</feature>
<dbReference type="Proteomes" id="UP000017862">
    <property type="component" value="Chromosome"/>
</dbReference>
<sequence>MFKMIKISFYSQEMWLIMKTRLFLQLMPIIFIIGSCSIININEDKELSRHEITGYWEDRKGIVSYFQNDGTFKTISTDGSNTVLATGFYNYNSAQNIEISLTSLIRKTSEKIKCKLTKKYMMWCISQTKGQFYLERTHLTEQPMHPDKSHEDLPSLPDDPSAPPTSIIFYE</sequence>